<comment type="caution">
    <text evidence="1">The sequence shown here is derived from an EMBL/GenBank/DDBJ whole genome shotgun (WGS) entry which is preliminary data.</text>
</comment>
<reference evidence="1" key="1">
    <citation type="submission" date="2021-10" db="EMBL/GenBank/DDBJ databases">
        <title>Tropical sea cucumber genome reveals ecological adaptation and Cuvierian tubules defense mechanism.</title>
        <authorList>
            <person name="Chen T."/>
        </authorList>
    </citation>
    <scope>NUCLEOTIDE SEQUENCE</scope>
    <source>
        <strain evidence="1">Nanhai2018</strain>
        <tissue evidence="1">Muscle</tissue>
    </source>
</reference>
<name>A0A9Q1BZC1_HOLLE</name>
<dbReference type="GO" id="GO:0003677">
    <property type="term" value="F:DNA binding"/>
    <property type="evidence" value="ECO:0007669"/>
    <property type="project" value="InterPro"/>
</dbReference>
<protein>
    <submittedName>
        <fullName evidence="1">Uncharacterized protein</fullName>
    </submittedName>
</protein>
<keyword evidence="2" id="KW-1185">Reference proteome</keyword>
<dbReference type="InterPro" id="IPR011010">
    <property type="entry name" value="DNA_brk_join_enz"/>
</dbReference>
<evidence type="ECO:0000313" key="1">
    <source>
        <dbReference type="EMBL" id="KAJ8035423.1"/>
    </source>
</evidence>
<dbReference type="OrthoDB" id="6755924at2759"/>
<dbReference type="SUPFAM" id="SSF56349">
    <property type="entry name" value="DNA breaking-rejoining enzymes"/>
    <property type="match status" value="1"/>
</dbReference>
<proteinExistence type="predicted"/>
<dbReference type="AlphaFoldDB" id="A0A9Q1BZC1"/>
<gene>
    <name evidence="1" type="ORF">HOLleu_22647</name>
</gene>
<dbReference type="Proteomes" id="UP001152320">
    <property type="component" value="Chromosome 10"/>
</dbReference>
<sequence length="156" mass="17712">MLVALISAQRLQTIERLDTSNMYKKANKTVFILTNRLKESRPGIVPPQISLDSFPCDDKLDVNQLLERYLEVTAPLRGSNTRLFVSYQLPYKLVTRQTLARWIKKVMSSSGLNINEYTAQSVKAATSSAACSKNLPIEETVGWKPKRTFANLYKKQ</sequence>
<accession>A0A9Q1BZC1</accession>
<dbReference type="EMBL" id="JAIZAY010000010">
    <property type="protein sequence ID" value="KAJ8035423.1"/>
    <property type="molecule type" value="Genomic_DNA"/>
</dbReference>
<dbReference type="PANTHER" id="PTHR35617">
    <property type="entry name" value="PHAGE_INTEGRASE DOMAIN-CONTAINING PROTEIN"/>
    <property type="match status" value="1"/>
</dbReference>
<organism evidence="1 2">
    <name type="scientific">Holothuria leucospilota</name>
    <name type="common">Black long sea cucumber</name>
    <name type="synonym">Mertensiothuria leucospilota</name>
    <dbReference type="NCBI Taxonomy" id="206669"/>
    <lineage>
        <taxon>Eukaryota</taxon>
        <taxon>Metazoa</taxon>
        <taxon>Echinodermata</taxon>
        <taxon>Eleutherozoa</taxon>
        <taxon>Echinozoa</taxon>
        <taxon>Holothuroidea</taxon>
        <taxon>Aspidochirotacea</taxon>
        <taxon>Aspidochirotida</taxon>
        <taxon>Holothuriidae</taxon>
        <taxon>Holothuria</taxon>
    </lineage>
</organism>
<evidence type="ECO:0000313" key="2">
    <source>
        <dbReference type="Proteomes" id="UP001152320"/>
    </source>
</evidence>
<dbReference type="PANTHER" id="PTHR35617:SF3">
    <property type="entry name" value="CORE-BINDING (CB) DOMAIN-CONTAINING PROTEIN"/>
    <property type="match status" value="1"/>
</dbReference>